<dbReference type="InterPro" id="IPR001223">
    <property type="entry name" value="Glyco_hydro18_cat"/>
</dbReference>
<feature type="disulfide bond" evidence="8">
    <location>
        <begin position="105"/>
        <end position="119"/>
    </location>
</feature>
<feature type="disulfide bond" evidence="8">
    <location>
        <begin position="100"/>
        <end position="112"/>
    </location>
</feature>
<protein>
    <submittedName>
        <fullName evidence="14">Unplaced genomic scaffold scaffold_69, whole genome shotgun sequence</fullName>
    </submittedName>
</protein>
<gene>
    <name evidence="14" type="ORF">HYDPIDRAFT_118929</name>
</gene>
<feature type="region of interest" description="Disordered" evidence="10">
    <location>
        <begin position="737"/>
        <end position="756"/>
    </location>
</feature>
<dbReference type="InterPro" id="IPR017853">
    <property type="entry name" value="GH"/>
</dbReference>
<organism evidence="14 15">
    <name type="scientific">Hydnomerulius pinastri MD-312</name>
    <dbReference type="NCBI Taxonomy" id="994086"/>
    <lineage>
        <taxon>Eukaryota</taxon>
        <taxon>Fungi</taxon>
        <taxon>Dikarya</taxon>
        <taxon>Basidiomycota</taxon>
        <taxon>Agaricomycotina</taxon>
        <taxon>Agaricomycetes</taxon>
        <taxon>Agaricomycetidae</taxon>
        <taxon>Boletales</taxon>
        <taxon>Boletales incertae sedis</taxon>
        <taxon>Leucogyrophana</taxon>
    </lineage>
</organism>
<keyword evidence="3 9" id="KW-0378">Hydrolase</keyword>
<evidence type="ECO:0000313" key="15">
    <source>
        <dbReference type="Proteomes" id="UP000053820"/>
    </source>
</evidence>
<evidence type="ECO:0000256" key="4">
    <source>
        <dbReference type="ARBA" id="ARBA00023024"/>
    </source>
</evidence>
<evidence type="ECO:0000256" key="5">
    <source>
        <dbReference type="ARBA" id="ARBA00023277"/>
    </source>
</evidence>
<dbReference type="InterPro" id="IPR001002">
    <property type="entry name" value="Chitin-bd_1"/>
</dbReference>
<feature type="signal peptide" evidence="11">
    <location>
        <begin position="1"/>
        <end position="25"/>
    </location>
</feature>
<dbReference type="PROSITE" id="PS50941">
    <property type="entry name" value="CHIT_BIND_I_2"/>
    <property type="match status" value="1"/>
</dbReference>
<dbReference type="SMART" id="SM00636">
    <property type="entry name" value="Glyco_18"/>
    <property type="match status" value="1"/>
</dbReference>
<keyword evidence="8" id="KW-1015">Disulfide bond</keyword>
<feature type="domain" description="Chitin-binding type-1" evidence="12">
    <location>
        <begin position="86"/>
        <end position="129"/>
    </location>
</feature>
<dbReference type="OrthoDB" id="73875at2759"/>
<evidence type="ECO:0000259" key="13">
    <source>
        <dbReference type="PROSITE" id="PS51910"/>
    </source>
</evidence>
<dbReference type="GO" id="GO:0008061">
    <property type="term" value="F:chitin binding"/>
    <property type="evidence" value="ECO:0007669"/>
    <property type="project" value="UniProtKB-UniRule"/>
</dbReference>
<dbReference type="PANTHER" id="PTHR11177">
    <property type="entry name" value="CHITINASE"/>
    <property type="match status" value="1"/>
</dbReference>
<dbReference type="GO" id="GO:0000272">
    <property type="term" value="P:polysaccharide catabolic process"/>
    <property type="evidence" value="ECO:0007669"/>
    <property type="project" value="UniProtKB-KW"/>
</dbReference>
<dbReference type="InterPro" id="IPR050314">
    <property type="entry name" value="Glycosyl_Hydrlase_18"/>
</dbReference>
<evidence type="ECO:0000256" key="10">
    <source>
        <dbReference type="SAM" id="MobiDB-lite"/>
    </source>
</evidence>
<keyword evidence="15" id="KW-1185">Reference proteome</keyword>
<accession>A0A0C9VZM0</accession>
<dbReference type="InterPro" id="IPR001579">
    <property type="entry name" value="Glyco_hydro_18_chit_AS"/>
</dbReference>
<dbReference type="Pfam" id="PF00187">
    <property type="entry name" value="Chitin_bind_1"/>
    <property type="match status" value="1"/>
</dbReference>
<feature type="domain" description="GH18" evidence="13">
    <location>
        <begin position="144"/>
        <end position="500"/>
    </location>
</feature>
<evidence type="ECO:0000259" key="12">
    <source>
        <dbReference type="PROSITE" id="PS50941"/>
    </source>
</evidence>
<evidence type="ECO:0000256" key="3">
    <source>
        <dbReference type="ARBA" id="ARBA00022801"/>
    </source>
</evidence>
<evidence type="ECO:0000256" key="2">
    <source>
        <dbReference type="ARBA" id="ARBA00022669"/>
    </source>
</evidence>
<dbReference type="PROSITE" id="PS51910">
    <property type="entry name" value="GH18_2"/>
    <property type="match status" value="1"/>
</dbReference>
<comment type="caution">
    <text evidence="8">Lacks conserved residue(s) required for the propagation of feature annotation.</text>
</comment>
<dbReference type="Pfam" id="PF00704">
    <property type="entry name" value="Glyco_hydro_18"/>
    <property type="match status" value="1"/>
</dbReference>
<evidence type="ECO:0000256" key="7">
    <source>
        <dbReference type="ARBA" id="ARBA00023326"/>
    </source>
</evidence>
<comment type="catalytic activity">
    <reaction evidence="1">
        <text>Random endo-hydrolysis of N-acetyl-beta-D-glucosaminide (1-&gt;4)-beta-linkages in chitin and chitodextrins.</text>
        <dbReference type="EC" id="3.2.1.14"/>
    </reaction>
</comment>
<evidence type="ECO:0000256" key="1">
    <source>
        <dbReference type="ARBA" id="ARBA00000822"/>
    </source>
</evidence>
<evidence type="ECO:0000256" key="8">
    <source>
        <dbReference type="PROSITE-ProRule" id="PRU00261"/>
    </source>
</evidence>
<keyword evidence="11" id="KW-0732">Signal</keyword>
<dbReference type="Gene3D" id="3.30.60.10">
    <property type="entry name" value="Endochitinase-like"/>
    <property type="match status" value="1"/>
</dbReference>
<feature type="disulfide bond" evidence="8">
    <location>
        <begin position="123"/>
        <end position="127"/>
    </location>
</feature>
<dbReference type="PROSITE" id="PS01095">
    <property type="entry name" value="GH18_1"/>
    <property type="match status" value="1"/>
</dbReference>
<evidence type="ECO:0000256" key="6">
    <source>
        <dbReference type="ARBA" id="ARBA00023295"/>
    </source>
</evidence>
<dbReference type="SUPFAM" id="SSF51445">
    <property type="entry name" value="(Trans)glycosidases"/>
    <property type="match status" value="1"/>
</dbReference>
<proteinExistence type="predicted"/>
<dbReference type="SUPFAM" id="SSF57016">
    <property type="entry name" value="Plant lectins/antimicrobial peptides"/>
    <property type="match status" value="1"/>
</dbReference>
<dbReference type="InterPro" id="IPR018371">
    <property type="entry name" value="Chitin-binding_1_CS"/>
</dbReference>
<dbReference type="GO" id="GO:0006032">
    <property type="term" value="P:chitin catabolic process"/>
    <property type="evidence" value="ECO:0007669"/>
    <property type="project" value="UniProtKB-KW"/>
</dbReference>
<name>A0A0C9VZM0_9AGAM</name>
<dbReference type="GO" id="GO:0008843">
    <property type="term" value="F:endochitinase activity"/>
    <property type="evidence" value="ECO:0007669"/>
    <property type="project" value="UniProtKB-EC"/>
</dbReference>
<dbReference type="Gene3D" id="3.10.50.10">
    <property type="match status" value="1"/>
</dbReference>
<dbReference type="PROSITE" id="PS00026">
    <property type="entry name" value="CHIT_BIND_I_1"/>
    <property type="match status" value="1"/>
</dbReference>
<dbReference type="CDD" id="cd00035">
    <property type="entry name" value="ChtBD1"/>
    <property type="match status" value="1"/>
</dbReference>
<keyword evidence="4" id="KW-0146">Chitin degradation</keyword>
<dbReference type="InterPro" id="IPR029070">
    <property type="entry name" value="Chitinase_insertion_sf"/>
</dbReference>
<dbReference type="PANTHER" id="PTHR11177:SF333">
    <property type="entry name" value="CHITINASE"/>
    <property type="match status" value="1"/>
</dbReference>
<reference evidence="14 15" key="1">
    <citation type="submission" date="2014-04" db="EMBL/GenBank/DDBJ databases">
        <title>Evolutionary Origins and Diversification of the Mycorrhizal Mutualists.</title>
        <authorList>
            <consortium name="DOE Joint Genome Institute"/>
            <consortium name="Mycorrhizal Genomics Consortium"/>
            <person name="Kohler A."/>
            <person name="Kuo A."/>
            <person name="Nagy L.G."/>
            <person name="Floudas D."/>
            <person name="Copeland A."/>
            <person name="Barry K.W."/>
            <person name="Cichocki N."/>
            <person name="Veneault-Fourrey C."/>
            <person name="LaButti K."/>
            <person name="Lindquist E.A."/>
            <person name="Lipzen A."/>
            <person name="Lundell T."/>
            <person name="Morin E."/>
            <person name="Murat C."/>
            <person name="Riley R."/>
            <person name="Ohm R."/>
            <person name="Sun H."/>
            <person name="Tunlid A."/>
            <person name="Henrissat B."/>
            <person name="Grigoriev I.V."/>
            <person name="Hibbett D.S."/>
            <person name="Martin F."/>
        </authorList>
    </citation>
    <scope>NUCLEOTIDE SEQUENCE [LARGE SCALE GENOMIC DNA]</scope>
    <source>
        <strain evidence="14 15">MD-312</strain>
    </source>
</reference>
<dbReference type="InterPro" id="IPR036861">
    <property type="entry name" value="Endochitinase-like_sf"/>
</dbReference>
<dbReference type="HOGENOM" id="CLU_239615_0_0_1"/>
<keyword evidence="2 8" id="KW-0147">Chitin-binding</keyword>
<evidence type="ECO:0000256" key="9">
    <source>
        <dbReference type="RuleBase" id="RU000489"/>
    </source>
</evidence>
<feature type="compositionally biased region" description="Polar residues" evidence="10">
    <location>
        <begin position="740"/>
        <end position="749"/>
    </location>
</feature>
<feature type="chain" id="PRO_5002205672" evidence="11">
    <location>
        <begin position="26"/>
        <end position="1652"/>
    </location>
</feature>
<dbReference type="Proteomes" id="UP000053820">
    <property type="component" value="Unassembled WGS sequence"/>
</dbReference>
<keyword evidence="7" id="KW-0624">Polysaccharide degradation</keyword>
<keyword evidence="5" id="KW-0119">Carbohydrate metabolism</keyword>
<evidence type="ECO:0000256" key="11">
    <source>
        <dbReference type="SAM" id="SignalP"/>
    </source>
</evidence>
<evidence type="ECO:0000313" key="14">
    <source>
        <dbReference type="EMBL" id="KIJ58948.1"/>
    </source>
</evidence>
<dbReference type="Gene3D" id="3.20.20.80">
    <property type="entry name" value="Glycosidases"/>
    <property type="match status" value="1"/>
</dbReference>
<dbReference type="InterPro" id="IPR011583">
    <property type="entry name" value="Chitinase_II/V-like_cat"/>
</dbReference>
<dbReference type="SUPFAM" id="SSF54556">
    <property type="entry name" value="Chitinase insertion domain"/>
    <property type="match status" value="1"/>
</dbReference>
<dbReference type="EMBL" id="KN839903">
    <property type="protein sequence ID" value="KIJ58948.1"/>
    <property type="molecule type" value="Genomic_DNA"/>
</dbReference>
<sequence>MHVCAWVAVTLGLLLTLIGLHPVQAQSSVTTPLNNATSLPVGSCTPTIPCSNGACCNGNSGFCGFGPEYCTPVASGGNCTSSCDAQAECGPNAPPANITCPLNVCCSQYGFCGTTADFCGTGCQSNCGEPVPPVCGTETDSALTRRIGYYNGAAASRGCMAFPPEQIYTEDLTHVNFAFASISNSFQVVEANPGDSQLWQRTTNLKSQDPTLEIFLSIGGWNFNDPPTSTIFSQLVASTANTDTFIASVLSVMETYAFDGIDIDWEYPGAYDRGGGPADTENYVTFMAAVKAAFRSEGYGLSFTAPSSYWYLQHFDLPGLLKSADWVNVMTYDLHGVWDGTDPYVGYVLDAHTNLTEIDEAFDLYWRVGVNPSQVTMGFAFYGRTFTLASSACWEPGCAWVSGGNPGPCSATSGILMWSEIEPIFNTSGDAQSVIDPDAAVNYMMWDTNQWVSFDNAETFAMKMNYANDHCIGGSMIWSLDQDDSTYTALTGLYGNVTQGIASGVSQSTGCIETDWNVNACPDGYSFVGSDQNLDGESRFICCESGNAPSPESCAWRLFPADSSTCLSVCPPGDILLATSTSFCMSGAMPFCCHTNVTAIENCTVGGCSTTPTCPAGNSSESLFVTTVVNGNPGTTSNDLPCTGGESKPFCCDGSDFPYQNCKWVGTPPLCLDDGCAIGQIAVISDVQGDASQPCSGSGSRTYCCDPIGSAYVPVPFYDIFPSNITEGAETFDVEFDPDVTNSPQVASGSNSTTTDNENTEAFGEVFIDSPNANAVSSMAVVSDWVVTSCDPTSDQAQTVLAYCSKSMDNSGCAHVFIGGAEHTIVQMPSSCGLGPYARVASLTPHVNQSILPETQQAKKPANELVYSLSFDYDFSVIPESNGPIYMRADVTDMPGYWDNVVDSPPERKRWLQEQEMKKPLHRRWWGAFTTWLAKITTVEETASVGRVFSWADTWTIYQDSVACPGSTTMPSFEASLDIKLMGSASTSARFGYYLQATVVPPSVQAAYLYFNADANAYAEFTIDGLALVQYDSSTIQFASFGFPGLYYPGLLTIGPSLVINGYITGQLSVQATLQLSTQIQFPPVNIQLGAVNDSFTGLPSTMTQMPVGMPTTNFGTQVELAGDLSVHLVPAIQIGVSVLNGAVIDAQAYVQSDLYAGISLNSSVSNTQAPQACYNIYYGIDFYGGLTGSLLYWESGTVQWPFYQTEFSASSKCWNPSSGSAKREVSELQHPEPLHQPIIQRAPDERYPAYILEKNGDQERYIYPVKQLLTIDPPAPTKEQLMKRDTSAAIPQVPGMLTCPGPDGINQTSDDVYADLPTNLLDAWEKRRRSIEDIPDEFDHHFDDDWDYDLSHDDFEQLFTRELHLEELSTSTVQIPGCANREFSAYPYTGKYTATNEYWDFQYPGRDLAVSTYTANTAKSPFATSITYAREHIYEIQLISLFIGDLQSQQTVWSLVSPTFCDWVDTILNGPVLNDLLMCLPSNKRSNNPPYMPWLEAWANGAKARAFSGSAISDPNEFKSYGASRMVAVMRGTVGLVSYMNNPRVVQSFVSQSQCMRGVWYNQNSSLGSVYDAWIKAKVTGFNTAMQNGITSMLQGWNNRWGSSVVGIYVSYANDVTMNPTLVTNQVTAQDLQQYLVNYVQANPVAWTSQL</sequence>
<keyword evidence="6 9" id="KW-0326">Glycosidase</keyword>
<dbReference type="SMART" id="SM00270">
    <property type="entry name" value="ChtBD1"/>
    <property type="match status" value="2"/>
</dbReference>